<proteinExistence type="inferred from homology"/>
<dbReference type="SUPFAM" id="SSF46894">
    <property type="entry name" value="C-terminal effector domain of the bipartite response regulators"/>
    <property type="match status" value="1"/>
</dbReference>
<dbReference type="SUPFAM" id="SSF48452">
    <property type="entry name" value="TPR-like"/>
    <property type="match status" value="1"/>
</dbReference>
<dbReference type="GO" id="GO:0000160">
    <property type="term" value="P:phosphorelay signal transduction system"/>
    <property type="evidence" value="ECO:0007669"/>
    <property type="project" value="InterPro"/>
</dbReference>
<dbReference type="PANTHER" id="PTHR35807">
    <property type="entry name" value="TRANSCRIPTIONAL REGULATOR REDD-RELATED"/>
    <property type="match status" value="1"/>
</dbReference>
<dbReference type="CDD" id="cd15831">
    <property type="entry name" value="BTAD"/>
    <property type="match status" value="1"/>
</dbReference>
<evidence type="ECO:0000259" key="6">
    <source>
        <dbReference type="SMART" id="SM01043"/>
    </source>
</evidence>
<dbReference type="InterPro" id="IPR016032">
    <property type="entry name" value="Sig_transdc_resp-reg_C-effctor"/>
</dbReference>
<dbReference type="RefSeq" id="WP_146349911.1">
    <property type="nucleotide sequence ID" value="NZ_VOBR01000003.1"/>
</dbReference>
<comment type="similarity">
    <text evidence="1">Belongs to the AfsR/DnrI/RedD regulatory family.</text>
</comment>
<evidence type="ECO:0000256" key="1">
    <source>
        <dbReference type="ARBA" id="ARBA00005820"/>
    </source>
</evidence>
<dbReference type="PANTHER" id="PTHR35807:SF1">
    <property type="entry name" value="TRANSCRIPTIONAL REGULATOR REDD"/>
    <property type="match status" value="1"/>
</dbReference>
<dbReference type="Gene3D" id="1.10.10.10">
    <property type="entry name" value="Winged helix-like DNA-binding domain superfamily/Winged helix DNA-binding domain"/>
    <property type="match status" value="1"/>
</dbReference>
<dbReference type="InterPro" id="IPR011990">
    <property type="entry name" value="TPR-like_helical_dom_sf"/>
</dbReference>
<evidence type="ECO:0000259" key="5">
    <source>
        <dbReference type="SMART" id="SM00862"/>
    </source>
</evidence>
<sequence>MLFRLLGEVTAEREDGGIVRLGGPQNRALLAILLLSAGRPVSVDRLIDLLWDEPPATARNRVQGLVAELRRAGVALATRAPGYAVATSPGQVDLFRFRACVERARIAEPPTAVALLIEALNWWRGPALACVDLPVLAQSLEEERLHALESRIALELGLGRHGAVVPELAALTSEHPTRESLHQLLMLAQYRCGRSADALETYRRLSHRLAAEYGISSGPELRRLQESILRG</sequence>
<keyword evidence="3" id="KW-0238">DNA-binding</keyword>
<evidence type="ECO:0000256" key="4">
    <source>
        <dbReference type="ARBA" id="ARBA00023163"/>
    </source>
</evidence>
<evidence type="ECO:0000256" key="2">
    <source>
        <dbReference type="ARBA" id="ARBA00023015"/>
    </source>
</evidence>
<dbReference type="Proteomes" id="UP000316639">
    <property type="component" value="Unassembled WGS sequence"/>
</dbReference>
<dbReference type="EMBL" id="VOBR01000003">
    <property type="protein sequence ID" value="TWP53500.1"/>
    <property type="molecule type" value="Genomic_DNA"/>
</dbReference>
<reference evidence="7 8" key="1">
    <citation type="submission" date="2019-07" db="EMBL/GenBank/DDBJ databases">
        <title>Lentzea xizangensis sp. nov., isolated from Qinghai-Tibetan Plateau Soils.</title>
        <authorList>
            <person name="Huang J."/>
        </authorList>
    </citation>
    <scope>NUCLEOTIDE SEQUENCE [LARGE SCALE GENOMIC DNA]</scope>
    <source>
        <strain evidence="7 8">FXJ1.1311</strain>
    </source>
</reference>
<dbReference type="InterPro" id="IPR005158">
    <property type="entry name" value="BTAD"/>
</dbReference>
<dbReference type="Gene3D" id="1.25.40.10">
    <property type="entry name" value="Tetratricopeptide repeat domain"/>
    <property type="match status" value="1"/>
</dbReference>
<dbReference type="GO" id="GO:0003677">
    <property type="term" value="F:DNA binding"/>
    <property type="evidence" value="ECO:0007669"/>
    <property type="project" value="UniProtKB-KW"/>
</dbReference>
<accession>A0A563F0L5</accession>
<dbReference type="Pfam" id="PF00486">
    <property type="entry name" value="Trans_reg_C"/>
    <property type="match status" value="1"/>
</dbReference>
<name>A0A563F0L5_9PSEU</name>
<dbReference type="SMART" id="SM01043">
    <property type="entry name" value="BTAD"/>
    <property type="match status" value="1"/>
</dbReference>
<organism evidence="7 8">
    <name type="scientific">Lentzea tibetensis</name>
    <dbReference type="NCBI Taxonomy" id="2591470"/>
    <lineage>
        <taxon>Bacteria</taxon>
        <taxon>Bacillati</taxon>
        <taxon>Actinomycetota</taxon>
        <taxon>Actinomycetes</taxon>
        <taxon>Pseudonocardiales</taxon>
        <taxon>Pseudonocardiaceae</taxon>
        <taxon>Lentzea</taxon>
    </lineage>
</organism>
<keyword evidence="2" id="KW-0805">Transcription regulation</keyword>
<evidence type="ECO:0000256" key="3">
    <source>
        <dbReference type="ARBA" id="ARBA00023125"/>
    </source>
</evidence>
<dbReference type="Pfam" id="PF03704">
    <property type="entry name" value="BTAD"/>
    <property type="match status" value="1"/>
</dbReference>
<keyword evidence="4" id="KW-0804">Transcription</keyword>
<dbReference type="GO" id="GO:0006355">
    <property type="term" value="P:regulation of DNA-templated transcription"/>
    <property type="evidence" value="ECO:0007669"/>
    <property type="project" value="InterPro"/>
</dbReference>
<dbReference type="InterPro" id="IPR051677">
    <property type="entry name" value="AfsR-DnrI-RedD_regulator"/>
</dbReference>
<dbReference type="AlphaFoldDB" id="A0A563F0L5"/>
<evidence type="ECO:0000313" key="8">
    <source>
        <dbReference type="Proteomes" id="UP000316639"/>
    </source>
</evidence>
<keyword evidence="8" id="KW-1185">Reference proteome</keyword>
<gene>
    <name evidence="7" type="ORF">FKR81_05990</name>
</gene>
<protein>
    <submittedName>
        <fullName evidence="7">AfsR/SARP family transcriptional regulator</fullName>
    </submittedName>
</protein>
<dbReference type="OrthoDB" id="3817100at2"/>
<dbReference type="InterPro" id="IPR001867">
    <property type="entry name" value="OmpR/PhoB-type_DNA-bd"/>
</dbReference>
<comment type="caution">
    <text evidence="7">The sequence shown here is derived from an EMBL/GenBank/DDBJ whole genome shotgun (WGS) entry which is preliminary data.</text>
</comment>
<evidence type="ECO:0000313" key="7">
    <source>
        <dbReference type="EMBL" id="TWP53500.1"/>
    </source>
</evidence>
<feature type="domain" description="Bacterial transcriptional activator" evidence="6">
    <location>
        <begin position="92"/>
        <end position="229"/>
    </location>
</feature>
<feature type="domain" description="OmpR/PhoB-type" evidence="5">
    <location>
        <begin position="16"/>
        <end position="85"/>
    </location>
</feature>
<dbReference type="InterPro" id="IPR036388">
    <property type="entry name" value="WH-like_DNA-bd_sf"/>
</dbReference>
<dbReference type="SMART" id="SM00862">
    <property type="entry name" value="Trans_reg_C"/>
    <property type="match status" value="1"/>
</dbReference>